<dbReference type="Pfam" id="PF03929">
    <property type="entry name" value="PepSY_TM"/>
    <property type="match status" value="1"/>
</dbReference>
<accession>A0AAE9Z3S8</accession>
<feature type="transmembrane region" description="Helical" evidence="1">
    <location>
        <begin position="486"/>
        <end position="511"/>
    </location>
</feature>
<evidence type="ECO:0000313" key="2">
    <source>
        <dbReference type="EMBL" id="WDE06100.1"/>
    </source>
</evidence>
<dbReference type="PANTHER" id="PTHR34219">
    <property type="entry name" value="IRON-REGULATED INNER MEMBRANE PROTEIN-RELATED"/>
    <property type="match status" value="1"/>
</dbReference>
<dbReference type="InterPro" id="IPR005625">
    <property type="entry name" value="PepSY-ass_TM"/>
</dbReference>
<feature type="transmembrane region" description="Helical" evidence="1">
    <location>
        <begin position="386"/>
        <end position="411"/>
    </location>
</feature>
<reference evidence="2 3" key="2">
    <citation type="journal article" date="2022" name="Mar. Drugs">
        <title>Bioassay-Guided Fractionation Leads to the Detection of Cholic Acid Generated by the Rare Thalassomonas sp.</title>
        <authorList>
            <person name="Pheiffer F."/>
            <person name="Schneider Y.K."/>
            <person name="Hansen E.H."/>
            <person name="Andersen J.H."/>
            <person name="Isaksson J."/>
            <person name="Busche T."/>
            <person name="R C."/>
            <person name="Kalinowski J."/>
            <person name="Zyl L.V."/>
            <person name="Trindade M."/>
        </authorList>
    </citation>
    <scope>NUCLEOTIDE SEQUENCE [LARGE SCALE GENOMIC DNA]</scope>
    <source>
        <strain evidence="2 3">XOM25</strain>
    </source>
</reference>
<reference evidence="2 3" key="1">
    <citation type="journal article" date="2015" name="Genome Announc.">
        <title>Draft Genome Sequences of Marine Isolates of Thalassomonas viridans and Thalassomonas actiniarum.</title>
        <authorList>
            <person name="Olonade I."/>
            <person name="van Zyl L.J."/>
            <person name="Trindade M."/>
        </authorList>
    </citation>
    <scope>NUCLEOTIDE SEQUENCE [LARGE SCALE GENOMIC DNA]</scope>
    <source>
        <strain evidence="2 3">XOM25</strain>
    </source>
</reference>
<dbReference type="EMBL" id="CP059733">
    <property type="protein sequence ID" value="WDE06100.1"/>
    <property type="molecule type" value="Genomic_DNA"/>
</dbReference>
<feature type="transmembrane region" description="Helical" evidence="1">
    <location>
        <begin position="154"/>
        <end position="178"/>
    </location>
</feature>
<evidence type="ECO:0000256" key="1">
    <source>
        <dbReference type="SAM" id="Phobius"/>
    </source>
</evidence>
<proteinExistence type="predicted"/>
<sequence length="532" mass="59912">MSSKTQPKHKLIKNLTQAHSWLGLIISSLLFIIFWAGSLTLFHEEIKQWATVPHYPVELSATDKPLQQLVEDTLADYRLDAQERLTVYMPNDHYPYYRLYFYAFSGDENANSEQLRLVINPKTGDIVGEYDQFRLADFLYRLHYDLNLPAGTELVGIVTLFFFFAIVSGIFIQGKKLFKNFFQYRSDTRRKDKLLDMHNVVGVFSLPFTAMLALSGLIFNIAIIYQASFAVFLYQGDQSALLKDAGYTRYTEKPAQQSLDMSSAFVLIEQARQVPEKGITRAAFYNYGDSQAALQLTGEDPRHFAQRIETFYRLKTNEVISHSDIENYNVLRKGKDVLATLHFGNFAGLDLRILYFILGIAVCAMIVTGNMMWLDKARRQQQVSEPVIKVIGNLTIGIFGGTVVATAAAFLAERVLPVSMAGRGDYLANIFVALLVLVTVLTFFVTAKKQYIGRLLQLTALLFFAVICADWWAFGSELLGLWHIGYGSVLGLQLGMLILALAFLWAGYLLATKTRPVLPQGVPGQEEGKLLS</sequence>
<keyword evidence="3" id="KW-1185">Reference proteome</keyword>
<organism evidence="2 3">
    <name type="scientific">Thalassomonas viridans</name>
    <dbReference type="NCBI Taxonomy" id="137584"/>
    <lineage>
        <taxon>Bacteria</taxon>
        <taxon>Pseudomonadati</taxon>
        <taxon>Pseudomonadota</taxon>
        <taxon>Gammaproteobacteria</taxon>
        <taxon>Alteromonadales</taxon>
        <taxon>Colwelliaceae</taxon>
        <taxon>Thalassomonas</taxon>
    </lineage>
</organism>
<name>A0AAE9Z3S8_9GAMM</name>
<feature type="transmembrane region" description="Helical" evidence="1">
    <location>
        <begin position="455"/>
        <end position="474"/>
    </location>
</feature>
<feature type="transmembrane region" description="Helical" evidence="1">
    <location>
        <begin position="199"/>
        <end position="225"/>
    </location>
</feature>
<feature type="transmembrane region" description="Helical" evidence="1">
    <location>
        <begin position="426"/>
        <end position="446"/>
    </location>
</feature>
<dbReference type="PANTHER" id="PTHR34219:SF3">
    <property type="entry name" value="BLL7967 PROTEIN"/>
    <property type="match status" value="1"/>
</dbReference>
<gene>
    <name evidence="2" type="ORF">SG34_003990</name>
</gene>
<feature type="transmembrane region" description="Helical" evidence="1">
    <location>
        <begin position="353"/>
        <end position="374"/>
    </location>
</feature>
<dbReference type="RefSeq" id="WP_044837688.1">
    <property type="nucleotide sequence ID" value="NZ_CP059733.1"/>
</dbReference>
<feature type="transmembrane region" description="Helical" evidence="1">
    <location>
        <begin position="21"/>
        <end position="42"/>
    </location>
</feature>
<dbReference type="KEGG" id="tvd:SG34_003990"/>
<dbReference type="Proteomes" id="UP000032352">
    <property type="component" value="Chromosome"/>
</dbReference>
<protein>
    <submittedName>
        <fullName evidence="2">PepSY domain-containing protein</fullName>
    </submittedName>
</protein>
<keyword evidence="1" id="KW-0472">Membrane</keyword>
<dbReference type="AlphaFoldDB" id="A0AAE9Z3S8"/>
<keyword evidence="1" id="KW-0812">Transmembrane</keyword>
<evidence type="ECO:0000313" key="3">
    <source>
        <dbReference type="Proteomes" id="UP000032352"/>
    </source>
</evidence>
<keyword evidence="1" id="KW-1133">Transmembrane helix</keyword>